<dbReference type="InterPro" id="IPR014017">
    <property type="entry name" value="DNA_helicase_UvrD-like_C"/>
</dbReference>
<dbReference type="Gene3D" id="3.40.50.300">
    <property type="entry name" value="P-loop containing nucleotide triphosphate hydrolases"/>
    <property type="match status" value="2"/>
</dbReference>
<dbReference type="Pfam" id="PF13361">
    <property type="entry name" value="UvrD_C"/>
    <property type="match status" value="1"/>
</dbReference>
<evidence type="ECO:0000256" key="11">
    <source>
        <dbReference type="RuleBase" id="RU364053"/>
    </source>
</evidence>
<sequence>MEQITKNLLNGMNPQQAEAVKTTEGPLLIMAGAGSGKTRVLTHRIAYLVVEKEVYPSKILAITFTNKAAREMRDRIDNLLGNGTTESMWVSTFHSMCVRILRRNIDRIGISKNFSILDSADQLSVVKNVLKELNIDPKRFEPRAILNAISSAKNECITADQYKANSNPNNPYEKVVAQVYEGYEKRLRRNQSLDFDDLIMTTITLFERVPDVLDFYQNKFQYIHVDEYQDTNHSQYKLVQLLAQKFKNICVVGDSDQSIYRWRGADIGNILSFEKDYPNAKVILLEQNYRSTKRILQAANDVIEHNESRYPKKLRTENLEGEKIVLYKAYNEQDEAQFVVQTIQKLMEKENRSLDDFAILYRTNAQSRVMEEVLVKSNMTYQIVGGTKFYDRKEIKDLLAYLRLIANNDDDLSLARIINEPKRNIGATSFEKMATYAIQQDLSIFDAMKEVLFMGLTPRAAGAVDKFRELIEGFTKMQEYLSVTELVEQVIDKSGYRTMLENEKTIESESRLENIEEFLSVTKAFEERSDDKSLIAFLTDLALVADIDALDKEDTTKGSIILMTMHAAKGLEFPIVFIIGMEENVFPHSRSLDDPAEMEEERRLAYVGITRAEQRLYLTCAGSRTLFGRSSYNMPSRFLQEISEDIMEQISKSGHRIDADELPFSSGRNQRVQSQRRRTIGNVQTKPQIANLQSTGGDQLQWKAGDKAVHGKWGTGTVVSVKGEGDGLELDIAFPSIGIKRLLAKFAPITKG</sequence>
<comment type="catalytic activity">
    <reaction evidence="8">
        <text>Couples ATP hydrolysis with the unwinding of duplex DNA by translocating in the 3'-5' direction.</text>
        <dbReference type="EC" id="5.6.2.4"/>
    </reaction>
</comment>
<dbReference type="Pfam" id="PF21196">
    <property type="entry name" value="PcrA_UvrD_tudor"/>
    <property type="match status" value="1"/>
</dbReference>
<keyword evidence="7" id="KW-0413">Isomerase</keyword>
<feature type="domain" description="UvrD-like helicase C-terminal" evidence="13">
    <location>
        <begin position="293"/>
        <end position="570"/>
    </location>
</feature>
<name>A0ABR8XEJ6_9BACL</name>
<evidence type="ECO:0000256" key="9">
    <source>
        <dbReference type="ARBA" id="ARBA00048988"/>
    </source>
</evidence>
<evidence type="ECO:0000313" key="14">
    <source>
        <dbReference type="EMBL" id="MBD8027621.1"/>
    </source>
</evidence>
<reference evidence="14 15" key="1">
    <citation type="submission" date="2020-08" db="EMBL/GenBank/DDBJ databases">
        <title>A Genomic Blueprint of the Chicken Gut Microbiome.</title>
        <authorList>
            <person name="Gilroy R."/>
            <person name="Ravi A."/>
            <person name="Getino M."/>
            <person name="Pursley I."/>
            <person name="Horton D.L."/>
            <person name="Alikhan N.-F."/>
            <person name="Baker D."/>
            <person name="Gharbi K."/>
            <person name="Hall N."/>
            <person name="Watson M."/>
            <person name="Adriaenssens E.M."/>
            <person name="Foster-Nyarko E."/>
            <person name="Jarju S."/>
            <person name="Secka A."/>
            <person name="Antonio M."/>
            <person name="Oren A."/>
            <person name="Chaudhuri R."/>
            <person name="La Ragione R.M."/>
            <person name="Hildebrand F."/>
            <person name="Pallen M.J."/>
        </authorList>
    </citation>
    <scope>NUCLEOTIDE SEQUENCE [LARGE SCALE GENOMIC DNA]</scope>
    <source>
        <strain evidence="14 15">Re31</strain>
    </source>
</reference>
<dbReference type="GO" id="GO:0003678">
    <property type="term" value="F:DNA helicase activity"/>
    <property type="evidence" value="ECO:0007669"/>
    <property type="project" value="UniProtKB-EC"/>
</dbReference>
<dbReference type="InterPro" id="IPR005751">
    <property type="entry name" value="ATP-dep_DNA_helicase_PcrA"/>
</dbReference>
<dbReference type="PANTHER" id="PTHR11070:SF2">
    <property type="entry name" value="ATP-DEPENDENT DNA HELICASE SRS2"/>
    <property type="match status" value="1"/>
</dbReference>
<evidence type="ECO:0000256" key="5">
    <source>
        <dbReference type="ARBA" id="ARBA00022840"/>
    </source>
</evidence>
<keyword evidence="4 10" id="KW-0347">Helicase</keyword>
<dbReference type="EC" id="5.6.2.4" evidence="11"/>
<dbReference type="Gene3D" id="1.10.486.10">
    <property type="entry name" value="PCRA, domain 4"/>
    <property type="match status" value="1"/>
</dbReference>
<dbReference type="SUPFAM" id="SSF52540">
    <property type="entry name" value="P-loop containing nucleoside triphosphate hydrolases"/>
    <property type="match status" value="1"/>
</dbReference>
<dbReference type="PANTHER" id="PTHR11070">
    <property type="entry name" value="UVRD / RECB / PCRA DNA HELICASE FAMILY MEMBER"/>
    <property type="match status" value="1"/>
</dbReference>
<evidence type="ECO:0000256" key="4">
    <source>
        <dbReference type="ARBA" id="ARBA00022806"/>
    </source>
</evidence>
<dbReference type="Pfam" id="PF00580">
    <property type="entry name" value="UvrD-helicase"/>
    <property type="match status" value="1"/>
</dbReference>
<keyword evidence="6 11" id="KW-0238">DNA-binding</keyword>
<dbReference type="InterPro" id="IPR000212">
    <property type="entry name" value="DNA_helicase_UvrD/REP"/>
</dbReference>
<organism evidence="14 15">
    <name type="scientific">Ureibacillus galli</name>
    <dbReference type="NCBI Taxonomy" id="2762222"/>
    <lineage>
        <taxon>Bacteria</taxon>
        <taxon>Bacillati</taxon>
        <taxon>Bacillota</taxon>
        <taxon>Bacilli</taxon>
        <taxon>Bacillales</taxon>
        <taxon>Caryophanaceae</taxon>
        <taxon>Ureibacillus</taxon>
    </lineage>
</organism>
<feature type="domain" description="UvrD-like helicase ATP-binding" evidence="12">
    <location>
        <begin position="10"/>
        <end position="292"/>
    </location>
</feature>
<evidence type="ECO:0000256" key="6">
    <source>
        <dbReference type="ARBA" id="ARBA00023125"/>
    </source>
</evidence>
<dbReference type="InterPro" id="IPR027417">
    <property type="entry name" value="P-loop_NTPase"/>
</dbReference>
<protein>
    <recommendedName>
        <fullName evidence="11">ATP-dependent DNA helicase</fullName>
        <ecNumber evidence="11">5.6.2.4</ecNumber>
    </recommendedName>
</protein>
<evidence type="ECO:0000256" key="7">
    <source>
        <dbReference type="ARBA" id="ARBA00023235"/>
    </source>
</evidence>
<evidence type="ECO:0000313" key="15">
    <source>
        <dbReference type="Proteomes" id="UP000640930"/>
    </source>
</evidence>
<dbReference type="PROSITE" id="PS51217">
    <property type="entry name" value="UVRD_HELICASE_CTER"/>
    <property type="match status" value="1"/>
</dbReference>
<feature type="binding site" evidence="10">
    <location>
        <begin position="31"/>
        <end position="38"/>
    </location>
    <ligand>
        <name>ATP</name>
        <dbReference type="ChEBI" id="CHEBI:30616"/>
    </ligand>
</feature>
<comment type="caution">
    <text evidence="14">The sequence shown here is derived from an EMBL/GenBank/DDBJ whole genome shotgun (WGS) entry which is preliminary data.</text>
</comment>
<dbReference type="Gene3D" id="1.10.10.160">
    <property type="match status" value="1"/>
</dbReference>
<evidence type="ECO:0000256" key="2">
    <source>
        <dbReference type="ARBA" id="ARBA00022741"/>
    </source>
</evidence>
<keyword evidence="3 10" id="KW-0378">Hydrolase</keyword>
<comment type="similarity">
    <text evidence="1 11">Belongs to the helicase family. UvrD subfamily.</text>
</comment>
<gene>
    <name evidence="14" type="primary">pcrA</name>
    <name evidence="14" type="ORF">H9636_13265</name>
</gene>
<dbReference type="EMBL" id="JACSQA010000021">
    <property type="protein sequence ID" value="MBD8027621.1"/>
    <property type="molecule type" value="Genomic_DNA"/>
</dbReference>
<dbReference type="GO" id="GO:0016787">
    <property type="term" value="F:hydrolase activity"/>
    <property type="evidence" value="ECO:0007669"/>
    <property type="project" value="UniProtKB-KW"/>
</dbReference>
<evidence type="ECO:0000256" key="8">
    <source>
        <dbReference type="ARBA" id="ARBA00034617"/>
    </source>
</evidence>
<dbReference type="PROSITE" id="PS51198">
    <property type="entry name" value="UVRD_HELICASE_ATP_BIND"/>
    <property type="match status" value="1"/>
</dbReference>
<accession>A0ABR8XEJ6</accession>
<evidence type="ECO:0000259" key="13">
    <source>
        <dbReference type="PROSITE" id="PS51217"/>
    </source>
</evidence>
<comment type="catalytic activity">
    <reaction evidence="9 11">
        <text>ATP + H2O = ADP + phosphate + H(+)</text>
        <dbReference type="Rhea" id="RHEA:13065"/>
        <dbReference type="ChEBI" id="CHEBI:15377"/>
        <dbReference type="ChEBI" id="CHEBI:15378"/>
        <dbReference type="ChEBI" id="CHEBI:30616"/>
        <dbReference type="ChEBI" id="CHEBI:43474"/>
        <dbReference type="ChEBI" id="CHEBI:456216"/>
        <dbReference type="EC" id="5.6.2.4"/>
    </reaction>
</comment>
<evidence type="ECO:0000259" key="12">
    <source>
        <dbReference type="PROSITE" id="PS51198"/>
    </source>
</evidence>
<proteinExistence type="inferred from homology"/>
<keyword evidence="2 10" id="KW-0547">Nucleotide-binding</keyword>
<evidence type="ECO:0000256" key="3">
    <source>
        <dbReference type="ARBA" id="ARBA00022801"/>
    </source>
</evidence>
<dbReference type="CDD" id="cd18807">
    <property type="entry name" value="SF1_C_UvrD"/>
    <property type="match status" value="1"/>
</dbReference>
<dbReference type="CDD" id="cd17932">
    <property type="entry name" value="DEXQc_UvrD"/>
    <property type="match status" value="1"/>
</dbReference>
<evidence type="ECO:0000256" key="10">
    <source>
        <dbReference type="PROSITE-ProRule" id="PRU00560"/>
    </source>
</evidence>
<keyword evidence="5 10" id="KW-0067">ATP-binding</keyword>
<dbReference type="InterPro" id="IPR013986">
    <property type="entry name" value="DExx_box_DNA_helicase_dom_sf"/>
</dbReference>
<evidence type="ECO:0000256" key="1">
    <source>
        <dbReference type="ARBA" id="ARBA00009922"/>
    </source>
</evidence>
<dbReference type="NCBIfam" id="TIGR01073">
    <property type="entry name" value="pcrA"/>
    <property type="match status" value="1"/>
</dbReference>
<dbReference type="InterPro" id="IPR014016">
    <property type="entry name" value="UvrD-like_ATP-bd"/>
</dbReference>
<dbReference type="Proteomes" id="UP000640930">
    <property type="component" value="Unassembled WGS sequence"/>
</dbReference>
<keyword evidence="15" id="KW-1185">Reference proteome</keyword>
<dbReference type="RefSeq" id="WP_191708053.1">
    <property type="nucleotide sequence ID" value="NZ_JACSQA010000021.1"/>
</dbReference>